<proteinExistence type="predicted"/>
<name>A0ABP4SB52_9ACTN</name>
<feature type="compositionally biased region" description="Basic and acidic residues" evidence="1">
    <location>
        <begin position="7"/>
        <end position="29"/>
    </location>
</feature>
<keyword evidence="3" id="KW-1185">Reference proteome</keyword>
<comment type="caution">
    <text evidence="2">The sequence shown here is derived from an EMBL/GenBank/DDBJ whole genome shotgun (WGS) entry which is preliminary data.</text>
</comment>
<evidence type="ECO:0000313" key="2">
    <source>
        <dbReference type="EMBL" id="GAA1669028.1"/>
    </source>
</evidence>
<accession>A0ABP4SB52</accession>
<protein>
    <submittedName>
        <fullName evidence="2">Uncharacterized protein</fullName>
    </submittedName>
</protein>
<feature type="region of interest" description="Disordered" evidence="1">
    <location>
        <begin position="1"/>
        <end position="29"/>
    </location>
</feature>
<gene>
    <name evidence="2" type="ORF">GCM10009680_05810</name>
</gene>
<dbReference type="EMBL" id="BAAALR010000007">
    <property type="protein sequence ID" value="GAA1669028.1"/>
    <property type="molecule type" value="Genomic_DNA"/>
</dbReference>
<reference evidence="3" key="1">
    <citation type="journal article" date="2019" name="Int. J. Syst. Evol. Microbiol.">
        <title>The Global Catalogue of Microorganisms (GCM) 10K type strain sequencing project: providing services to taxonomists for standard genome sequencing and annotation.</title>
        <authorList>
            <consortium name="The Broad Institute Genomics Platform"/>
            <consortium name="The Broad Institute Genome Sequencing Center for Infectious Disease"/>
            <person name="Wu L."/>
            <person name="Ma J."/>
        </authorList>
    </citation>
    <scope>NUCLEOTIDE SEQUENCE [LARGE SCALE GENOMIC DNA]</scope>
    <source>
        <strain evidence="3">JCM 13244</strain>
    </source>
</reference>
<evidence type="ECO:0000256" key="1">
    <source>
        <dbReference type="SAM" id="MobiDB-lite"/>
    </source>
</evidence>
<organism evidence="2 3">
    <name type="scientific">Streptomyces yatensis</name>
    <dbReference type="NCBI Taxonomy" id="155177"/>
    <lineage>
        <taxon>Bacteria</taxon>
        <taxon>Bacillati</taxon>
        <taxon>Actinomycetota</taxon>
        <taxon>Actinomycetes</taxon>
        <taxon>Kitasatosporales</taxon>
        <taxon>Streptomycetaceae</taxon>
        <taxon>Streptomyces</taxon>
        <taxon>Streptomyces violaceusniger group</taxon>
    </lineage>
</organism>
<evidence type="ECO:0000313" key="3">
    <source>
        <dbReference type="Proteomes" id="UP001499947"/>
    </source>
</evidence>
<sequence length="218" mass="23972">MGELGVPEERTDPMQRLHTENSLSDRSHVDGPVVQAGVIHGGVTIHHANEARELETPCMATGSSIRTTSDLYEWADEPADPDTSAGPWTPEDGARVLVEGLAIQAVVLRGMRPVVLSRKVPRPAKVWRVVFGILETRGFTTDLGADHPVLRPLDGPDFPFTVTSSDPELFKVYPAASAFEIEWHLELEWSSAGRHGTLTVDDGGRPFHFLPRPRLTEQ</sequence>
<dbReference type="Proteomes" id="UP001499947">
    <property type="component" value="Unassembled WGS sequence"/>
</dbReference>